<protein>
    <recommendedName>
        <fullName evidence="3">Reverse transcriptase domain-containing protein</fullName>
    </recommendedName>
</protein>
<evidence type="ECO:0000313" key="2">
    <source>
        <dbReference type="Proteomes" id="UP000054107"/>
    </source>
</evidence>
<dbReference type="AlphaFoldDB" id="A0A0B7N326"/>
<name>A0A0B7N326_9FUNG</name>
<keyword evidence="2" id="KW-1185">Reference proteome</keyword>
<evidence type="ECO:0008006" key="3">
    <source>
        <dbReference type="Google" id="ProtNLM"/>
    </source>
</evidence>
<evidence type="ECO:0000313" key="1">
    <source>
        <dbReference type="EMBL" id="CEP09890.1"/>
    </source>
</evidence>
<proteinExistence type="predicted"/>
<accession>A0A0B7N326</accession>
<dbReference type="EMBL" id="LN722574">
    <property type="protein sequence ID" value="CEP09890.1"/>
    <property type="molecule type" value="Genomic_DNA"/>
</dbReference>
<organism evidence="1 2">
    <name type="scientific">Parasitella parasitica</name>
    <dbReference type="NCBI Taxonomy" id="35722"/>
    <lineage>
        <taxon>Eukaryota</taxon>
        <taxon>Fungi</taxon>
        <taxon>Fungi incertae sedis</taxon>
        <taxon>Mucoromycota</taxon>
        <taxon>Mucoromycotina</taxon>
        <taxon>Mucoromycetes</taxon>
        <taxon>Mucorales</taxon>
        <taxon>Mucorineae</taxon>
        <taxon>Mucoraceae</taxon>
        <taxon>Parasitella</taxon>
    </lineage>
</organism>
<dbReference type="Proteomes" id="UP000054107">
    <property type="component" value="Unassembled WGS sequence"/>
</dbReference>
<dbReference type="OrthoDB" id="2417874at2759"/>
<gene>
    <name evidence="1" type="primary">PARPA_03476.1 scaffold 7964</name>
</gene>
<sequence length="381" mass="43109">MVDVVLELYGRASNAKVNISKIVVVSLSGASHSAWIDLAVTAGLQWHDAGSDNAIRYLGYPLYHTESQLQVYLDGLLVKVQRHSNLLKQRSLSIRGAGLVANSLLLSKVYHVLRMVPAGPTTESWVVALKKVVREYLVSFRPGVTWSTLCLPCKFGGVGLVDIADQSLALYLVYLQRLLRPPSGSDFVTAWLVYVFQVYTGHKSVLPWFSFPDKFKCRVSSVCVLHILSKLLIRLPALAPSASWSARWFLDFPLCWTLQTVPSVRPPLDPSSLAPRFLVSDICFWQPDLGIVDGVTRHLAWPAWLRQVFYTVNKDSGTVTLVFPPILDSKIVLSQTVLRSEIKKRNKKQGSLIRYENFRYFIRRPNFASAIYTFYTYRNLW</sequence>
<reference evidence="1 2" key="1">
    <citation type="submission" date="2014-09" db="EMBL/GenBank/DDBJ databases">
        <authorList>
            <person name="Ellenberger Sabrina"/>
        </authorList>
    </citation>
    <scope>NUCLEOTIDE SEQUENCE [LARGE SCALE GENOMIC DNA]</scope>
    <source>
        <strain evidence="1 2">CBS 412.66</strain>
    </source>
</reference>